<feature type="chain" id="PRO_5029448874" description="DUF6259 domain-containing protein" evidence="1">
    <location>
        <begin position="24"/>
        <end position="679"/>
    </location>
</feature>
<keyword evidence="1" id="KW-0732">Signal</keyword>
<comment type="caution">
    <text evidence="3">The sequence shown here is derived from an EMBL/GenBank/DDBJ whole genome shotgun (WGS) entry which is preliminary data.</text>
</comment>
<dbReference type="InterPro" id="IPR046226">
    <property type="entry name" value="DUF6259"/>
</dbReference>
<dbReference type="RefSeq" id="WP_130058842.1">
    <property type="nucleotide sequence ID" value="NZ_JADNPJ010000009.1"/>
</dbReference>
<dbReference type="Pfam" id="PF19773">
    <property type="entry name" value="DUF6259"/>
    <property type="match status" value="1"/>
</dbReference>
<name>A0A7J4XHY8_9BACE</name>
<proteinExistence type="predicted"/>
<evidence type="ECO:0000259" key="2">
    <source>
        <dbReference type="Pfam" id="PF19773"/>
    </source>
</evidence>
<feature type="signal peptide" evidence="1">
    <location>
        <begin position="1"/>
        <end position="23"/>
    </location>
</feature>
<dbReference type="EMBL" id="VWMK01000012">
    <property type="protein sequence ID" value="KAA3763882.1"/>
    <property type="molecule type" value="Genomic_DNA"/>
</dbReference>
<sequence length="679" mass="76432">MMKSCLISILVSLASFTTAWGQASGTQVTETDSTLTLRNSKVRVEFPKGEAFDISRLTLNGKELVLSKGYNTVPWTLTYKGPQGENPVLFPSHGEYAGWAKTTKDGHVAIAFKWNMRLTYQDLVPVVMTVSLPGDSELAYWDIQAGTPDGWLVSNTQFPRITVTRPDKAKLITSAGWGAEYNLSNPQVYTSSYPSVTGSMQLLLLHNPDGSVYYATEDREACGKDFRAAVGDKSVTLLTDIVASEGWSDHTSKTFTLPWPTVIGYSHLGWQDAATKWYRPFTFTTEWGSKPLVSRNIPQWLLDTDTWIRAKGVNDTVRTAVNKAIDLYGKNTFVHWYFWHHHPYDTHYPDYFPAKTDFAEMIAEVRERGCHTVPYINGRLWDPASDSYAALNGASASCRKPDGTLYTEIYPTSKVLNSVTCPASKLWQGIITDLVIKIQKELKTNGVYIDQIAAAAPQPCWATNHGHARGGGDYWHKSYRHLMDSLRTYHLEPGNILISEENAECYIDMFDLLLTVNSPHNGCKIVPLFPMVYSDRLITSAYTYSPTDRVNRGDFLYQTMQCFLYGSQLGWVDPTLLMKEEAKREADFLKTLSVLRKKQHDVFVGGRYVKEIIPKGDNPITDVHGFGKMNVVAGSEWISPKGQRVQYYVNMDSVDHEIILPDNNKKRTVKALQGIRINL</sequence>
<evidence type="ECO:0000313" key="3">
    <source>
        <dbReference type="EMBL" id="KAA3763882.1"/>
    </source>
</evidence>
<dbReference type="Proteomes" id="UP000422221">
    <property type="component" value="Unassembled WGS sequence"/>
</dbReference>
<organism evidence="3 4">
    <name type="scientific">Bacteroides salyersiae</name>
    <dbReference type="NCBI Taxonomy" id="291644"/>
    <lineage>
        <taxon>Bacteria</taxon>
        <taxon>Pseudomonadati</taxon>
        <taxon>Bacteroidota</taxon>
        <taxon>Bacteroidia</taxon>
        <taxon>Bacteroidales</taxon>
        <taxon>Bacteroidaceae</taxon>
        <taxon>Bacteroides</taxon>
    </lineage>
</organism>
<feature type="domain" description="DUF6259" evidence="2">
    <location>
        <begin position="255"/>
        <end position="544"/>
    </location>
</feature>
<evidence type="ECO:0000313" key="4">
    <source>
        <dbReference type="Proteomes" id="UP000422221"/>
    </source>
</evidence>
<accession>A0A7J4XHY8</accession>
<evidence type="ECO:0000256" key="1">
    <source>
        <dbReference type="SAM" id="SignalP"/>
    </source>
</evidence>
<dbReference type="AlphaFoldDB" id="A0A7J4XHY8"/>
<protein>
    <recommendedName>
        <fullName evidence="2">DUF6259 domain-containing protein</fullName>
    </recommendedName>
</protein>
<reference evidence="3 4" key="1">
    <citation type="journal article" date="2019" name="Nat. Med.">
        <title>A library of human gut bacterial isolates paired with longitudinal multiomics data enables mechanistic microbiome research.</title>
        <authorList>
            <person name="Poyet M."/>
            <person name="Groussin M."/>
            <person name="Gibbons S.M."/>
            <person name="Avila-Pacheco J."/>
            <person name="Jiang X."/>
            <person name="Kearney S.M."/>
            <person name="Perrotta A.R."/>
            <person name="Berdy B."/>
            <person name="Zhao S."/>
            <person name="Lieberman T.D."/>
            <person name="Swanson P.K."/>
            <person name="Smith M."/>
            <person name="Roesemann S."/>
            <person name="Alexander J.E."/>
            <person name="Rich S.A."/>
            <person name="Livny J."/>
            <person name="Vlamakis H."/>
            <person name="Clish C."/>
            <person name="Bullock K."/>
            <person name="Deik A."/>
            <person name="Scott J."/>
            <person name="Pierce K.A."/>
            <person name="Xavier R.J."/>
            <person name="Alm E.J."/>
        </authorList>
    </citation>
    <scope>NUCLEOTIDE SEQUENCE [LARGE SCALE GENOMIC DNA]</scope>
    <source>
        <strain evidence="3 4">BIOML-A10</strain>
    </source>
</reference>
<gene>
    <name evidence="3" type="ORF">F3F73_12750</name>
</gene>